<organism evidence="11 12">
    <name type="scientific">Pocillopora damicornis</name>
    <name type="common">Cauliflower coral</name>
    <name type="synonym">Millepora damicornis</name>
    <dbReference type="NCBI Taxonomy" id="46731"/>
    <lineage>
        <taxon>Eukaryota</taxon>
        <taxon>Metazoa</taxon>
        <taxon>Cnidaria</taxon>
        <taxon>Anthozoa</taxon>
        <taxon>Hexacorallia</taxon>
        <taxon>Scleractinia</taxon>
        <taxon>Astrocoeniina</taxon>
        <taxon>Pocilloporidae</taxon>
        <taxon>Pocillopora</taxon>
    </lineage>
</organism>
<comment type="similarity">
    <text evidence="2 9">Belongs to the chondroitin N-acetylgalactosaminyltransferase family.</text>
</comment>
<dbReference type="InterPro" id="IPR037524">
    <property type="entry name" value="PA14/GLEYA"/>
</dbReference>
<dbReference type="AlphaFoldDB" id="A0A3M6TEL9"/>
<dbReference type="GO" id="GO:0033842">
    <property type="term" value="F:N-acetyl-beta-glucosaminyl-derivative 4-beta-N-acetylgalactosaminyltransferase activity"/>
    <property type="evidence" value="ECO:0007669"/>
    <property type="project" value="UniProtKB-EC"/>
</dbReference>
<keyword evidence="4" id="KW-0812">Transmembrane</keyword>
<evidence type="ECO:0000256" key="7">
    <source>
        <dbReference type="ARBA" id="ARBA00023034"/>
    </source>
</evidence>
<evidence type="ECO:0000256" key="6">
    <source>
        <dbReference type="ARBA" id="ARBA00022989"/>
    </source>
</evidence>
<keyword evidence="12" id="KW-1185">Reference proteome</keyword>
<dbReference type="EC" id="2.4.1.244" evidence="9"/>
<dbReference type="PANTHER" id="PTHR12369:SF5">
    <property type="entry name" value="HEXOSYLTRANSFERASE"/>
    <property type="match status" value="1"/>
</dbReference>
<dbReference type="EMBL" id="RCHS01003782">
    <property type="protein sequence ID" value="RMX39788.1"/>
    <property type="molecule type" value="Genomic_DNA"/>
</dbReference>
<dbReference type="OMA" id="ADIFENC"/>
<evidence type="ECO:0000256" key="1">
    <source>
        <dbReference type="ARBA" id="ARBA00004447"/>
    </source>
</evidence>
<evidence type="ECO:0000313" key="12">
    <source>
        <dbReference type="Proteomes" id="UP000275408"/>
    </source>
</evidence>
<dbReference type="Pfam" id="PF07691">
    <property type="entry name" value="PA14"/>
    <property type="match status" value="1"/>
</dbReference>
<dbReference type="Gene3D" id="2.60.120.1560">
    <property type="match status" value="1"/>
</dbReference>
<keyword evidence="8" id="KW-0472">Membrane</keyword>
<sequence length="608" mass="69378">MRSSSMRNVLRLLDHIGSVLSVLALVLIYNHVTKKHEIGELKRLQNLWQKEVSTKSSAPQDDNKKIMGKIAVQVWSNVCGGKLSNLLNSPFFPRFFDELYFISNTRIQLNRSNYGQRAFGYLHPPETGYYKFVLYSDDGSEFWFGANESLASLKLAASVAMRDHVGSAPVGEIRFDSQISDDFLLERGNKYPLEIIHLQGTDADFVELHWIRPGKHYLEVITSEYISHSAELRLVSQIEFSKASSDSQLKVTKPYLVSFLTDSTVERTLPTCSYTLPTATMPNIPRFHGYKAIQEIIRVTNNDRKWQDNVEAKLVVNLFMAGLEKVFPKKYLVERVLTLERMATKQENNAVLYFLEIELSCDALDYTERVAEYVYLQKNEVGKNSQEKNVQLCYPRDLGWKKEISVHLIIAVDREGQRLHRFIKRVEQIVRESLEVDFQLVIVHSGKSGLDVERTLQATSLQKYKVEKLNGEFSLMRAINSGVGLVRSSQSIVLTSDVHTDLPADIFENCRKHCIEGKMIFAPVLFGLNCGAYPAEPHGSWDDQGYQTIGIYKSDWDRLGGMDKGTADHSATRDLMDRILSSGLHVARLKTENLFRLFYPKPRDLNVT</sequence>
<comment type="subcellular location">
    <subcellularLocation>
        <location evidence="1 9">Golgi apparatus</location>
        <location evidence="1 9">Golgi stack membrane</location>
        <topology evidence="1 9">Single-pass type II membrane protein</topology>
    </subcellularLocation>
</comment>
<feature type="domain" description="PA14" evidence="10">
    <location>
        <begin position="65"/>
        <end position="225"/>
    </location>
</feature>
<dbReference type="InterPro" id="IPR051227">
    <property type="entry name" value="CS_glycosyltransferase"/>
</dbReference>
<comment type="function">
    <text evidence="9">Transfers N-acetylgalactosamine (GalNAc) from UDP-GalNAc to N-acetylglucosamine-beta-benzyl with a beta-1,4-linkage to form N,N'-diacetyllactosediamine, GalNAc-beta-1,4-GlcNAc structures in N-linked glycans and probably O-linked glycans.</text>
</comment>
<evidence type="ECO:0000256" key="9">
    <source>
        <dbReference type="RuleBase" id="RU364016"/>
    </source>
</evidence>
<evidence type="ECO:0000259" key="10">
    <source>
        <dbReference type="PROSITE" id="PS51820"/>
    </source>
</evidence>
<dbReference type="InterPro" id="IPR008428">
    <property type="entry name" value="Chond_GalNAc"/>
</dbReference>
<keyword evidence="5 9" id="KW-0735">Signal-anchor</keyword>
<gene>
    <name evidence="11" type="ORF">pdam_00007136</name>
</gene>
<dbReference type="SUPFAM" id="SSF53448">
    <property type="entry name" value="Nucleotide-diphospho-sugar transferases"/>
    <property type="match status" value="1"/>
</dbReference>
<evidence type="ECO:0000256" key="2">
    <source>
        <dbReference type="ARBA" id="ARBA00009239"/>
    </source>
</evidence>
<evidence type="ECO:0000256" key="3">
    <source>
        <dbReference type="ARBA" id="ARBA00022679"/>
    </source>
</evidence>
<keyword evidence="6" id="KW-1133">Transmembrane helix</keyword>
<dbReference type="SUPFAM" id="SSF56988">
    <property type="entry name" value="Anthrax protective antigen"/>
    <property type="match status" value="1"/>
</dbReference>
<evidence type="ECO:0000256" key="5">
    <source>
        <dbReference type="ARBA" id="ARBA00022968"/>
    </source>
</evidence>
<name>A0A3M6TEL9_POCDA</name>
<dbReference type="SMART" id="SM00758">
    <property type="entry name" value="PA14"/>
    <property type="match status" value="1"/>
</dbReference>
<dbReference type="Proteomes" id="UP000275408">
    <property type="component" value="Unassembled WGS sequence"/>
</dbReference>
<evidence type="ECO:0000256" key="8">
    <source>
        <dbReference type="ARBA" id="ARBA00023136"/>
    </source>
</evidence>
<reference evidence="11 12" key="1">
    <citation type="journal article" date="2018" name="Sci. Rep.">
        <title>Comparative analysis of the Pocillopora damicornis genome highlights role of immune system in coral evolution.</title>
        <authorList>
            <person name="Cunning R."/>
            <person name="Bay R.A."/>
            <person name="Gillette P."/>
            <person name="Baker A.C."/>
            <person name="Traylor-Knowles N."/>
        </authorList>
    </citation>
    <scope>NUCLEOTIDE SEQUENCE [LARGE SCALE GENOMIC DNA]</scope>
    <source>
        <strain evidence="11">RSMAS</strain>
        <tissue evidence="11">Whole animal</tissue>
    </source>
</reference>
<proteinExistence type="inferred from homology"/>
<dbReference type="OrthoDB" id="5956592at2759"/>
<keyword evidence="7 9" id="KW-0333">Golgi apparatus</keyword>
<evidence type="ECO:0000313" key="11">
    <source>
        <dbReference type="EMBL" id="RMX39788.1"/>
    </source>
</evidence>
<dbReference type="GO" id="GO:0032580">
    <property type="term" value="C:Golgi cisterna membrane"/>
    <property type="evidence" value="ECO:0007669"/>
    <property type="project" value="UniProtKB-SubCell"/>
</dbReference>
<dbReference type="InterPro" id="IPR011658">
    <property type="entry name" value="PA14_dom"/>
</dbReference>
<dbReference type="Pfam" id="PF05679">
    <property type="entry name" value="CHGN"/>
    <property type="match status" value="1"/>
</dbReference>
<dbReference type="PROSITE" id="PS51820">
    <property type="entry name" value="PA14"/>
    <property type="match status" value="1"/>
</dbReference>
<keyword evidence="3 9" id="KW-0808">Transferase</keyword>
<comment type="caution">
    <text evidence="11">The sequence shown here is derived from an EMBL/GenBank/DDBJ whole genome shotgun (WGS) entry which is preliminary data.</text>
</comment>
<protein>
    <recommendedName>
        <fullName evidence="9">Beta-1,4-N-acetylgalactosaminyltransferase</fullName>
        <ecNumber evidence="9">2.4.1.244</ecNumber>
    </recommendedName>
</protein>
<accession>A0A3M6TEL9</accession>
<comment type="catalytic activity">
    <reaction evidence="9">
        <text>an N-acetyl-beta-D-glucosaminyl derivative + UDP-N-acetyl-alpha-D-galactosamine = an N-acetyl-beta-D-galactosaminyl-(1-&gt;4)-N-acetyl-beta-D-glucosaminyl derivative + UDP + H(+)</text>
        <dbReference type="Rhea" id="RHEA:20493"/>
        <dbReference type="ChEBI" id="CHEBI:15378"/>
        <dbReference type="ChEBI" id="CHEBI:58223"/>
        <dbReference type="ChEBI" id="CHEBI:61631"/>
        <dbReference type="ChEBI" id="CHEBI:67138"/>
        <dbReference type="ChEBI" id="CHEBI:138027"/>
        <dbReference type="EC" id="2.4.1.244"/>
    </reaction>
</comment>
<dbReference type="PANTHER" id="PTHR12369">
    <property type="entry name" value="CHONDROITIN SYNTHASE"/>
    <property type="match status" value="1"/>
</dbReference>
<dbReference type="InterPro" id="IPR029044">
    <property type="entry name" value="Nucleotide-diphossugar_trans"/>
</dbReference>
<evidence type="ECO:0000256" key="4">
    <source>
        <dbReference type="ARBA" id="ARBA00022692"/>
    </source>
</evidence>